<dbReference type="RefSeq" id="WP_046367301.1">
    <property type="nucleotide sequence ID" value="NZ_BBWV01000001.1"/>
</dbReference>
<dbReference type="CDD" id="cd00090">
    <property type="entry name" value="HTH_ARSR"/>
    <property type="match status" value="1"/>
</dbReference>
<evidence type="ECO:0000313" key="4">
    <source>
        <dbReference type="Proteomes" id="UP000033121"/>
    </source>
</evidence>
<dbReference type="Gene3D" id="1.10.10.10">
    <property type="entry name" value="Winged helix-like DNA-binding domain superfamily/Winged helix DNA-binding domain"/>
    <property type="match status" value="1"/>
</dbReference>
<comment type="caution">
    <text evidence="3">The sequence shown here is derived from an EMBL/GenBank/DDBJ whole genome shotgun (WGS) entry which is preliminary data.</text>
</comment>
<dbReference type="PRINTS" id="PR00778">
    <property type="entry name" value="HTHARSR"/>
</dbReference>
<sequence length="113" mass="13480">MEARRDVFQAIADPTRREILDLLSGQPLNVNTVAERFDMTRQAVSLHVKILSECGLIVLRQQGRERICEAQLDKLREVAQWVERYRQFWEQHLDSLEQYLDHLQKQKKHGRKK</sequence>
<dbReference type="SUPFAM" id="SSF46785">
    <property type="entry name" value="Winged helix' DNA-binding domain"/>
    <property type="match status" value="1"/>
</dbReference>
<dbReference type="EMBL" id="BBWV01000001">
    <property type="protein sequence ID" value="GAO41437.1"/>
    <property type="molecule type" value="Genomic_DNA"/>
</dbReference>
<dbReference type="NCBIfam" id="NF033788">
    <property type="entry name" value="HTH_metalloreg"/>
    <property type="match status" value="1"/>
</dbReference>
<dbReference type="AlphaFoldDB" id="A0A0E9MUM2"/>
<dbReference type="InterPro" id="IPR036388">
    <property type="entry name" value="WH-like_DNA-bd_sf"/>
</dbReference>
<name>A0A0E9MUM2_9BACT</name>
<feature type="domain" description="HTH arsR-type" evidence="2">
    <location>
        <begin position="1"/>
        <end position="90"/>
    </location>
</feature>
<keyword evidence="4" id="KW-1185">Reference proteome</keyword>
<dbReference type="PROSITE" id="PS50987">
    <property type="entry name" value="HTH_ARSR_2"/>
    <property type="match status" value="1"/>
</dbReference>
<dbReference type="OrthoDB" id="9799175at2"/>
<evidence type="ECO:0000256" key="1">
    <source>
        <dbReference type="SAM" id="Coils"/>
    </source>
</evidence>
<evidence type="ECO:0000313" key="3">
    <source>
        <dbReference type="EMBL" id="GAO41437.1"/>
    </source>
</evidence>
<dbReference type="InterPro" id="IPR001845">
    <property type="entry name" value="HTH_ArsR_DNA-bd_dom"/>
</dbReference>
<gene>
    <name evidence="3" type="ORF">FPE01S_01_04490</name>
</gene>
<keyword evidence="1" id="KW-0175">Coiled coil</keyword>
<dbReference type="Pfam" id="PF12840">
    <property type="entry name" value="HTH_20"/>
    <property type="match status" value="1"/>
</dbReference>
<organism evidence="3 4">
    <name type="scientific">Flavihumibacter petaseus NBRC 106054</name>
    <dbReference type="NCBI Taxonomy" id="1220578"/>
    <lineage>
        <taxon>Bacteria</taxon>
        <taxon>Pseudomonadati</taxon>
        <taxon>Bacteroidota</taxon>
        <taxon>Chitinophagia</taxon>
        <taxon>Chitinophagales</taxon>
        <taxon>Chitinophagaceae</taxon>
        <taxon>Flavihumibacter</taxon>
    </lineage>
</organism>
<evidence type="ECO:0000259" key="2">
    <source>
        <dbReference type="PROSITE" id="PS50987"/>
    </source>
</evidence>
<dbReference type="STRING" id="1220578.FPE01S_01_04490"/>
<dbReference type="PANTHER" id="PTHR38600:SF1">
    <property type="entry name" value="TRANSCRIPTIONAL REGULATORY PROTEIN"/>
    <property type="match status" value="1"/>
</dbReference>
<dbReference type="InterPro" id="IPR036390">
    <property type="entry name" value="WH_DNA-bd_sf"/>
</dbReference>
<feature type="coiled-coil region" evidence="1">
    <location>
        <begin position="86"/>
        <end position="113"/>
    </location>
</feature>
<dbReference type="GO" id="GO:0003700">
    <property type="term" value="F:DNA-binding transcription factor activity"/>
    <property type="evidence" value="ECO:0007669"/>
    <property type="project" value="InterPro"/>
</dbReference>
<dbReference type="InterPro" id="IPR011991">
    <property type="entry name" value="ArsR-like_HTH"/>
</dbReference>
<dbReference type="SMART" id="SM00418">
    <property type="entry name" value="HTH_ARSR"/>
    <property type="match status" value="1"/>
</dbReference>
<dbReference type="Proteomes" id="UP000033121">
    <property type="component" value="Unassembled WGS sequence"/>
</dbReference>
<dbReference type="PANTHER" id="PTHR38600">
    <property type="entry name" value="TRANSCRIPTIONAL REGULATORY PROTEIN"/>
    <property type="match status" value="1"/>
</dbReference>
<accession>A0A0E9MUM2</accession>
<proteinExistence type="predicted"/>
<protein>
    <submittedName>
        <fullName evidence="3">Putative ArsR family transcriptional regulator</fullName>
    </submittedName>
</protein>
<reference evidence="3 4" key="1">
    <citation type="submission" date="2015-04" db="EMBL/GenBank/DDBJ databases">
        <title>Whole genome shotgun sequence of Flavihumibacter petaseus NBRC 106054.</title>
        <authorList>
            <person name="Miyazawa S."/>
            <person name="Hosoyama A."/>
            <person name="Hashimoto M."/>
            <person name="Noguchi M."/>
            <person name="Tsuchikane K."/>
            <person name="Ohji S."/>
            <person name="Yamazoe A."/>
            <person name="Ichikawa N."/>
            <person name="Kimura A."/>
            <person name="Fujita N."/>
        </authorList>
    </citation>
    <scope>NUCLEOTIDE SEQUENCE [LARGE SCALE GENOMIC DNA]</scope>
    <source>
        <strain evidence="3 4">NBRC 106054</strain>
    </source>
</reference>